<accession>A0A5T1AA59</accession>
<dbReference type="AlphaFoldDB" id="A0A5T1AA59"/>
<evidence type="ECO:0000313" key="3">
    <source>
        <dbReference type="EMBL" id="EAK6718892.1"/>
    </source>
</evidence>
<comment type="caution">
    <text evidence="3">The sequence shown here is derived from an EMBL/GenBank/DDBJ whole genome shotgun (WGS) entry which is preliminary data.</text>
</comment>
<dbReference type="CDD" id="cd17256">
    <property type="entry name" value="RMtype1_S_EcoJA65PI-TRD1-CR1_like"/>
    <property type="match status" value="1"/>
</dbReference>
<name>A0A5T1AA59_CAMCO</name>
<proteinExistence type="predicted"/>
<dbReference type="InterPro" id="IPR044946">
    <property type="entry name" value="Restrct_endonuc_typeI_TRD_sf"/>
</dbReference>
<dbReference type="InterPro" id="IPR052021">
    <property type="entry name" value="Type-I_RS_S_subunit"/>
</dbReference>
<keyword evidence="2" id="KW-0238">DNA-binding</keyword>
<keyword evidence="1" id="KW-0680">Restriction system</keyword>
<reference evidence="3" key="1">
    <citation type="submission" date="2018-05" db="EMBL/GenBank/DDBJ databases">
        <authorList>
            <consortium name="GenomeTrakr network: Whole genome sequencing for foodborne pathogen traceback"/>
        </authorList>
    </citation>
    <scope>NUCLEOTIDE SEQUENCE</scope>
    <source>
        <strain evidence="3">NC_C3488</strain>
    </source>
</reference>
<dbReference type="PANTHER" id="PTHR30408:SF12">
    <property type="entry name" value="TYPE I RESTRICTION ENZYME MJAVIII SPECIFICITY SUBUNIT"/>
    <property type="match status" value="1"/>
</dbReference>
<dbReference type="Gene3D" id="3.90.220.20">
    <property type="entry name" value="DNA methylase specificity domains"/>
    <property type="match status" value="2"/>
</dbReference>
<dbReference type="GO" id="GO:0004519">
    <property type="term" value="F:endonuclease activity"/>
    <property type="evidence" value="ECO:0007669"/>
    <property type="project" value="UniProtKB-KW"/>
</dbReference>
<dbReference type="RefSeq" id="WP_072240681.1">
    <property type="nucleotide sequence ID" value="NZ_FBMQ01000011.1"/>
</dbReference>
<keyword evidence="3" id="KW-0540">Nuclease</keyword>
<evidence type="ECO:0000256" key="2">
    <source>
        <dbReference type="ARBA" id="ARBA00023125"/>
    </source>
</evidence>
<keyword evidence="3" id="KW-0255">Endonuclease</keyword>
<dbReference type="EMBL" id="AACIFC010000005">
    <property type="protein sequence ID" value="EAK6718892.1"/>
    <property type="molecule type" value="Genomic_DNA"/>
</dbReference>
<evidence type="ECO:0000256" key="1">
    <source>
        <dbReference type="ARBA" id="ARBA00022747"/>
    </source>
</evidence>
<protein>
    <submittedName>
        <fullName evidence="3">Restriction endonuclease subunit S</fullName>
    </submittedName>
</protein>
<dbReference type="GO" id="GO:0003677">
    <property type="term" value="F:DNA binding"/>
    <property type="evidence" value="ECO:0007669"/>
    <property type="project" value="UniProtKB-KW"/>
</dbReference>
<gene>
    <name evidence="3" type="ORF">CRL21_01575</name>
</gene>
<organism evidence="3">
    <name type="scientific">Campylobacter coli</name>
    <dbReference type="NCBI Taxonomy" id="195"/>
    <lineage>
        <taxon>Bacteria</taxon>
        <taxon>Pseudomonadati</taxon>
        <taxon>Campylobacterota</taxon>
        <taxon>Epsilonproteobacteria</taxon>
        <taxon>Campylobacterales</taxon>
        <taxon>Campylobacteraceae</taxon>
        <taxon>Campylobacter</taxon>
    </lineage>
</organism>
<keyword evidence="3" id="KW-0378">Hydrolase</keyword>
<dbReference type="GO" id="GO:0009307">
    <property type="term" value="P:DNA restriction-modification system"/>
    <property type="evidence" value="ECO:0007669"/>
    <property type="project" value="UniProtKB-KW"/>
</dbReference>
<sequence length="483" mass="55648">MNLNQTLQEKYPHLEVSVLKLSEAQKDNESKRIDSEYFKKEYLENEAIIKIKDNYAFLENFIVKMTGGATPLGADYPDKGIPFLRVQNIMQNYFNVEDIVYISQQDDEYLKRSRLKFNDVLLTITGISYGKSAVVERDLVGANINQHSVKIEVKNINPYFLSTFLNSKFGKLQSDKKITGVTRPALDYQSIKKFLIPIFPMEFQLEIQNLVKDSHKALEESKELYKKAEETLYLELGLDPKNPLQGLLDSKTNNPTNSPNISIHTLKESFLKTGRLDSEYYQKKYEINEKIIMNKKYTVLDNLVSITKSIEPGSNLYKNKGIPFIRVTNLTQYGLSEGDVFLDEKDFFPQYLQILYPKKDTILFSKDGSVGIAYCVKEDKEVITSGAILHLNIKDKENILPEYLTLFLNSIFVKLQAQRDCGGSIISHWRIEDIKKVLVAILDIKIQEKIAKYIQESFNLRKKSKQLLDNAKNKVEEQIQGKI</sequence>
<dbReference type="SUPFAM" id="SSF116734">
    <property type="entry name" value="DNA methylase specificity domain"/>
    <property type="match status" value="2"/>
</dbReference>
<dbReference type="PANTHER" id="PTHR30408">
    <property type="entry name" value="TYPE-1 RESTRICTION ENZYME ECOKI SPECIFICITY PROTEIN"/>
    <property type="match status" value="1"/>
</dbReference>